<dbReference type="WBParaSite" id="maker-uti_cns_0004805-snap-gene-0.2-mRNA-1">
    <property type="protein sequence ID" value="maker-uti_cns_0004805-snap-gene-0.2-mRNA-1"/>
    <property type="gene ID" value="maker-uti_cns_0004805-snap-gene-0.2"/>
</dbReference>
<evidence type="ECO:0000313" key="1">
    <source>
        <dbReference type="Proteomes" id="UP000095280"/>
    </source>
</evidence>
<name>A0A1I8H7G1_9PLAT</name>
<evidence type="ECO:0000313" key="2">
    <source>
        <dbReference type="WBParaSite" id="maker-uti_cns_0004805-snap-gene-0.2-mRNA-1"/>
    </source>
</evidence>
<dbReference type="AlphaFoldDB" id="A0A1I8H7G1"/>
<dbReference type="GO" id="GO:0015074">
    <property type="term" value="P:DNA integration"/>
    <property type="evidence" value="ECO:0007669"/>
    <property type="project" value="InterPro"/>
</dbReference>
<proteinExistence type="predicted"/>
<dbReference type="PANTHER" id="PTHR21446">
    <property type="entry name" value="DUF3504 DOMAIN-CONTAINING PROTEIN"/>
    <property type="match status" value="1"/>
</dbReference>
<dbReference type="InterPro" id="IPR002104">
    <property type="entry name" value="Integrase_catalytic"/>
</dbReference>
<dbReference type="InterPro" id="IPR013762">
    <property type="entry name" value="Integrase-like_cat_sf"/>
</dbReference>
<dbReference type="InterPro" id="IPR052787">
    <property type="entry name" value="MAVS"/>
</dbReference>
<dbReference type="Proteomes" id="UP000095280">
    <property type="component" value="Unplaced"/>
</dbReference>
<dbReference type="Gene3D" id="1.10.443.10">
    <property type="entry name" value="Intergrase catalytic core"/>
    <property type="match status" value="1"/>
</dbReference>
<dbReference type="GO" id="GO:0003677">
    <property type="term" value="F:DNA binding"/>
    <property type="evidence" value="ECO:0007669"/>
    <property type="project" value="InterPro"/>
</dbReference>
<organism evidence="1 2">
    <name type="scientific">Macrostomum lignano</name>
    <dbReference type="NCBI Taxonomy" id="282301"/>
    <lineage>
        <taxon>Eukaryota</taxon>
        <taxon>Metazoa</taxon>
        <taxon>Spiralia</taxon>
        <taxon>Lophotrochozoa</taxon>
        <taxon>Platyhelminthes</taxon>
        <taxon>Rhabditophora</taxon>
        <taxon>Macrostomorpha</taxon>
        <taxon>Macrostomida</taxon>
        <taxon>Macrostomidae</taxon>
        <taxon>Macrostomum</taxon>
    </lineage>
</organism>
<dbReference type="SUPFAM" id="SSF56349">
    <property type="entry name" value="DNA breaking-rejoining enzymes"/>
    <property type="match status" value="1"/>
</dbReference>
<accession>A0A1I8H7G1</accession>
<dbReference type="PANTHER" id="PTHR21446:SF12">
    <property type="entry name" value="POTASSIUM CHANNEL TETRAMERIZATION DOMAIN CONTAINING 1"/>
    <property type="match status" value="1"/>
</dbReference>
<dbReference type="GO" id="GO:0006310">
    <property type="term" value="P:DNA recombination"/>
    <property type="evidence" value="ECO:0007669"/>
    <property type="project" value="UniProtKB-KW"/>
</dbReference>
<dbReference type="OrthoDB" id="6155522at2759"/>
<dbReference type="InterPro" id="IPR011010">
    <property type="entry name" value="DNA_brk_join_enz"/>
</dbReference>
<reference evidence="2" key="1">
    <citation type="submission" date="2016-11" db="UniProtKB">
        <authorList>
            <consortium name="WormBaseParasite"/>
        </authorList>
    </citation>
    <scope>IDENTIFICATION</scope>
</reference>
<sequence length="138" mass="15455">MYWYSSTCVLGKNTLNEMMKKISDRAGLSRVYTNHCIRSTTVPNLVDNGHTIEEIKAVTGHCSNDSVSWYTKHISEKRKINVSHSLTAGLHQDSTKTEVFTVSHEKVVSSQTYSIRQPDCHSGEERSQSPIILVTVAT</sequence>
<protein>
    <submittedName>
        <fullName evidence="2">Phage_integrase domain-containing protein</fullName>
    </submittedName>
</protein>
<keyword evidence="1" id="KW-1185">Reference proteome</keyword>
<dbReference type="Pfam" id="PF00589">
    <property type="entry name" value="Phage_integrase"/>
    <property type="match status" value="1"/>
</dbReference>